<evidence type="ECO:0000313" key="3">
    <source>
        <dbReference type="Proteomes" id="UP000022141"/>
    </source>
</evidence>
<proteinExistence type="predicted"/>
<protein>
    <submittedName>
        <fullName evidence="2">Uncharacterized protein</fullName>
    </submittedName>
</protein>
<reference evidence="2" key="1">
    <citation type="submission" date="2014-02" db="EMBL/GenBank/DDBJ databases">
        <title>Expanding our view of genomic diversity in Candidatus Accumulibacter clades.</title>
        <authorList>
            <person name="Skennerton C.T."/>
            <person name="Barr J.J."/>
            <person name="Slater F.R."/>
            <person name="Bond P.L."/>
            <person name="Tyson G.W."/>
        </authorList>
    </citation>
    <scope>NUCLEOTIDE SEQUENCE [LARGE SCALE GENOMIC DNA]</scope>
</reference>
<sequence length="200" mass="21943">MIRGSSSRRRRRSADASMGTVVSARAGNEDRQCRHFHRRQAQHRPRQDRQRWQRSCAWPYWLATAASFMRRVAGSVQRGFADAIPGLISIHGVLAGTRMSASQSLFGVRVCTGIELLRLETAAVTIARNGSPGVPDLSSARDCSTRARSKQYTARAPQWGKMAALTDDARADDRCLVCCSGLPRAPNPLTAPPAPAFPDR</sequence>
<feature type="compositionally biased region" description="Basic residues" evidence="1">
    <location>
        <begin position="34"/>
        <end position="44"/>
    </location>
</feature>
<evidence type="ECO:0000313" key="2">
    <source>
        <dbReference type="EMBL" id="EXI85294.1"/>
    </source>
</evidence>
<dbReference type="AlphaFoldDB" id="A0A011R270"/>
<dbReference type="Proteomes" id="UP000022141">
    <property type="component" value="Unassembled WGS sequence"/>
</dbReference>
<comment type="caution">
    <text evidence="2">The sequence shown here is derived from an EMBL/GenBank/DDBJ whole genome shotgun (WGS) entry which is preliminary data.</text>
</comment>
<name>A0A011R270_ACCRE</name>
<dbReference type="EMBL" id="JEMY01000057">
    <property type="protein sequence ID" value="EXI85294.1"/>
    <property type="molecule type" value="Genomic_DNA"/>
</dbReference>
<accession>A0A011R270</accession>
<evidence type="ECO:0000256" key="1">
    <source>
        <dbReference type="SAM" id="MobiDB-lite"/>
    </source>
</evidence>
<keyword evidence="3" id="KW-1185">Reference proteome</keyword>
<gene>
    <name evidence="2" type="ORF">AW11_03617</name>
</gene>
<feature type="compositionally biased region" description="Basic residues" evidence="1">
    <location>
        <begin position="1"/>
        <end position="12"/>
    </location>
</feature>
<dbReference type="STRING" id="1454004.AW11_03617"/>
<feature type="region of interest" description="Disordered" evidence="1">
    <location>
        <begin position="1"/>
        <end position="49"/>
    </location>
</feature>
<organism evidence="2 3">
    <name type="scientific">Accumulibacter regalis</name>
    <dbReference type="NCBI Taxonomy" id="522306"/>
    <lineage>
        <taxon>Bacteria</taxon>
        <taxon>Pseudomonadati</taxon>
        <taxon>Pseudomonadota</taxon>
        <taxon>Betaproteobacteria</taxon>
        <taxon>Candidatus Accumulibacter</taxon>
    </lineage>
</organism>